<evidence type="ECO:0000256" key="2">
    <source>
        <dbReference type="ARBA" id="ARBA00022478"/>
    </source>
</evidence>
<dbReference type="GO" id="GO:0003899">
    <property type="term" value="F:DNA-directed RNA polymerase activity"/>
    <property type="evidence" value="ECO:0007669"/>
    <property type="project" value="InterPro"/>
</dbReference>
<dbReference type="Gene3D" id="3.30.1360.10">
    <property type="entry name" value="RNA polymerase, RBP11-like subunit"/>
    <property type="match status" value="1"/>
</dbReference>
<dbReference type="InterPro" id="IPR036603">
    <property type="entry name" value="RBP11-like"/>
</dbReference>
<keyword evidence="4" id="KW-0539">Nucleus</keyword>
<accession>A0A6T6QAG6</accession>
<name>A0A6T6QAG6_9RHOD</name>
<evidence type="ECO:0000259" key="6">
    <source>
        <dbReference type="Pfam" id="PF13656"/>
    </source>
</evidence>
<dbReference type="InterPro" id="IPR009025">
    <property type="entry name" value="RBP11-like_dimer"/>
</dbReference>
<sequence length="127" mass="14987">MSNAPDRFEAVVLPDGVKKIEFVVDEQYPTWAQFKIEREDHTLGNLLRMQLLRDDNVNFVGYRIPHPLEHHFILRVQSKELEEGKLGPVESFVQAIEDLQSDFALLEERMKKQFEIHASMNVPYHRR</sequence>
<reference evidence="7" key="1">
    <citation type="submission" date="2021-01" db="EMBL/GenBank/DDBJ databases">
        <authorList>
            <person name="Corre E."/>
            <person name="Pelletier E."/>
            <person name="Niang G."/>
            <person name="Scheremetjew M."/>
            <person name="Finn R."/>
            <person name="Kale V."/>
            <person name="Holt S."/>
            <person name="Cochrane G."/>
            <person name="Meng A."/>
            <person name="Brown T."/>
            <person name="Cohen L."/>
        </authorList>
    </citation>
    <scope>NUCLEOTIDE SEQUENCE</scope>
    <source>
        <strain evidence="7">UTEX LB 2760</strain>
    </source>
</reference>
<proteinExistence type="inferred from homology"/>
<keyword evidence="3" id="KW-0804">Transcription</keyword>
<gene>
    <name evidence="7" type="ORF">RMAR0315_LOCUS12075</name>
    <name evidence="8" type="ORF">RMAR0315_LOCUS12076</name>
</gene>
<feature type="domain" description="DNA-directed RNA polymerase RBP11-like dimerisation" evidence="6">
    <location>
        <begin position="32"/>
        <end position="108"/>
    </location>
</feature>
<dbReference type="Pfam" id="PF13656">
    <property type="entry name" value="RNA_pol_L_2"/>
    <property type="match status" value="1"/>
</dbReference>
<evidence type="ECO:0000313" key="7">
    <source>
        <dbReference type="EMBL" id="CAD8402071.1"/>
    </source>
</evidence>
<comment type="subcellular location">
    <subcellularLocation>
        <location evidence="1">Nucleus</location>
    </subcellularLocation>
</comment>
<keyword evidence="2" id="KW-0240">DNA-directed RNA polymerase</keyword>
<dbReference type="GO" id="GO:0006366">
    <property type="term" value="P:transcription by RNA polymerase II"/>
    <property type="evidence" value="ECO:0007669"/>
    <property type="project" value="InterPro"/>
</dbReference>
<dbReference type="GO" id="GO:0046983">
    <property type="term" value="F:protein dimerization activity"/>
    <property type="evidence" value="ECO:0007669"/>
    <property type="project" value="InterPro"/>
</dbReference>
<dbReference type="EMBL" id="HBEK01021974">
    <property type="protein sequence ID" value="CAD8402072.1"/>
    <property type="molecule type" value="Transcribed_RNA"/>
</dbReference>
<dbReference type="PANTHER" id="PTHR13946:SF16">
    <property type="entry name" value="DNA-DIRECTED RNA POLYMERASE II SUBUNIT RPB11"/>
    <property type="match status" value="1"/>
</dbReference>
<comment type="similarity">
    <text evidence="5">Belongs to the archaeal Rpo11/eukaryotic RPB11/RPC19 RNA polymerase subunit family.</text>
</comment>
<dbReference type="GO" id="GO:0005665">
    <property type="term" value="C:RNA polymerase II, core complex"/>
    <property type="evidence" value="ECO:0007669"/>
    <property type="project" value="InterPro"/>
</dbReference>
<evidence type="ECO:0000313" key="8">
    <source>
        <dbReference type="EMBL" id="CAD8402072.1"/>
    </source>
</evidence>
<dbReference type="PROSITE" id="PS01154">
    <property type="entry name" value="RNA_POL_L_13KD"/>
    <property type="match status" value="1"/>
</dbReference>
<dbReference type="InterPro" id="IPR022905">
    <property type="entry name" value="Rpo11-like"/>
</dbReference>
<dbReference type="InterPro" id="IPR008193">
    <property type="entry name" value="RNA_pol_Rpb11_13-16kDa_CS"/>
</dbReference>
<dbReference type="EMBL" id="HBEK01021973">
    <property type="protein sequence ID" value="CAD8402071.1"/>
    <property type="molecule type" value="Transcribed_RNA"/>
</dbReference>
<dbReference type="HAMAP" id="MF_00261">
    <property type="entry name" value="RNApol_arch_Rpo11"/>
    <property type="match status" value="1"/>
</dbReference>
<evidence type="ECO:0000256" key="5">
    <source>
        <dbReference type="ARBA" id="ARBA00025751"/>
    </source>
</evidence>
<evidence type="ECO:0000256" key="1">
    <source>
        <dbReference type="ARBA" id="ARBA00004123"/>
    </source>
</evidence>
<dbReference type="GO" id="GO:0003677">
    <property type="term" value="F:DNA binding"/>
    <property type="evidence" value="ECO:0007669"/>
    <property type="project" value="InterPro"/>
</dbReference>
<evidence type="ECO:0000256" key="4">
    <source>
        <dbReference type="ARBA" id="ARBA00023242"/>
    </source>
</evidence>
<dbReference type="AlphaFoldDB" id="A0A6T6QAG6"/>
<dbReference type="PANTHER" id="PTHR13946">
    <property type="entry name" value="DNA-DIRECTED RNA POLYMERASE I,II,III"/>
    <property type="match status" value="1"/>
</dbReference>
<dbReference type="InterPro" id="IPR037685">
    <property type="entry name" value="RBP11"/>
</dbReference>
<dbReference type="CDD" id="cd06926">
    <property type="entry name" value="RNAP_II_RPB11"/>
    <property type="match status" value="1"/>
</dbReference>
<evidence type="ECO:0000256" key="3">
    <source>
        <dbReference type="ARBA" id="ARBA00023163"/>
    </source>
</evidence>
<organism evidence="7">
    <name type="scientific">Rhodosorus marinus</name>
    <dbReference type="NCBI Taxonomy" id="101924"/>
    <lineage>
        <taxon>Eukaryota</taxon>
        <taxon>Rhodophyta</taxon>
        <taxon>Stylonematophyceae</taxon>
        <taxon>Stylonematales</taxon>
        <taxon>Stylonemataceae</taxon>
        <taxon>Rhodosorus</taxon>
    </lineage>
</organism>
<dbReference type="SUPFAM" id="SSF55257">
    <property type="entry name" value="RBP11-like subunits of RNA polymerase"/>
    <property type="match status" value="1"/>
</dbReference>
<protein>
    <recommendedName>
        <fullName evidence="6">DNA-directed RNA polymerase RBP11-like dimerisation domain-containing protein</fullName>
    </recommendedName>
</protein>